<evidence type="ECO:0000313" key="2">
    <source>
        <dbReference type="EMBL" id="MED6218712.1"/>
    </source>
</evidence>
<comment type="caution">
    <text evidence="2">The sequence shown here is derived from an EMBL/GenBank/DDBJ whole genome shotgun (WGS) entry which is preliminary data.</text>
</comment>
<feature type="compositionally biased region" description="Low complexity" evidence="1">
    <location>
        <begin position="160"/>
        <end position="172"/>
    </location>
</feature>
<dbReference type="Proteomes" id="UP001341840">
    <property type="component" value="Unassembled WGS sequence"/>
</dbReference>
<proteinExistence type="predicted"/>
<keyword evidence="3" id="KW-1185">Reference proteome</keyword>
<feature type="compositionally biased region" description="Basic residues" evidence="1">
    <location>
        <begin position="123"/>
        <end position="132"/>
    </location>
</feature>
<gene>
    <name evidence="2" type="ORF">PIB30_029035</name>
</gene>
<feature type="region of interest" description="Disordered" evidence="1">
    <location>
        <begin position="1"/>
        <end position="32"/>
    </location>
</feature>
<dbReference type="EMBL" id="JASCZI010271977">
    <property type="protein sequence ID" value="MED6218712.1"/>
    <property type="molecule type" value="Genomic_DNA"/>
</dbReference>
<feature type="compositionally biased region" description="Basic and acidic residues" evidence="1">
    <location>
        <begin position="8"/>
        <end position="31"/>
    </location>
</feature>
<organism evidence="2 3">
    <name type="scientific">Stylosanthes scabra</name>
    <dbReference type="NCBI Taxonomy" id="79078"/>
    <lineage>
        <taxon>Eukaryota</taxon>
        <taxon>Viridiplantae</taxon>
        <taxon>Streptophyta</taxon>
        <taxon>Embryophyta</taxon>
        <taxon>Tracheophyta</taxon>
        <taxon>Spermatophyta</taxon>
        <taxon>Magnoliopsida</taxon>
        <taxon>eudicotyledons</taxon>
        <taxon>Gunneridae</taxon>
        <taxon>Pentapetalae</taxon>
        <taxon>rosids</taxon>
        <taxon>fabids</taxon>
        <taxon>Fabales</taxon>
        <taxon>Fabaceae</taxon>
        <taxon>Papilionoideae</taxon>
        <taxon>50 kb inversion clade</taxon>
        <taxon>dalbergioids sensu lato</taxon>
        <taxon>Dalbergieae</taxon>
        <taxon>Pterocarpus clade</taxon>
        <taxon>Stylosanthes</taxon>
    </lineage>
</organism>
<evidence type="ECO:0000256" key="1">
    <source>
        <dbReference type="SAM" id="MobiDB-lite"/>
    </source>
</evidence>
<protein>
    <submittedName>
        <fullName evidence="2">Uncharacterized protein</fullName>
    </submittedName>
</protein>
<evidence type="ECO:0000313" key="3">
    <source>
        <dbReference type="Proteomes" id="UP001341840"/>
    </source>
</evidence>
<accession>A0ABU6Z7Z0</accession>
<reference evidence="2 3" key="1">
    <citation type="journal article" date="2023" name="Plants (Basel)">
        <title>Bridging the Gap: Combining Genomics and Transcriptomics Approaches to Understand Stylosanthes scabra, an Orphan Legume from the Brazilian Caatinga.</title>
        <authorList>
            <person name="Ferreira-Neto J.R.C."/>
            <person name="da Silva M.D."/>
            <person name="Binneck E."/>
            <person name="de Melo N.F."/>
            <person name="da Silva R.H."/>
            <person name="de Melo A.L.T.M."/>
            <person name="Pandolfi V."/>
            <person name="Bustamante F.O."/>
            <person name="Brasileiro-Vidal A.C."/>
            <person name="Benko-Iseppon A.M."/>
        </authorList>
    </citation>
    <scope>NUCLEOTIDE SEQUENCE [LARGE SCALE GENOMIC DNA]</scope>
    <source>
        <tissue evidence="2">Leaves</tissue>
    </source>
</reference>
<name>A0ABU6Z7Z0_9FABA</name>
<sequence length="180" mass="19526">MGAVGSLDKAHEESAEFAQHEEHGNGGEHLHVSPARSSWFDPIIIGSSSMMPTVVAPSHACLISESPDPYVHDSFERTTLDDVFDMVCEPDTVIMQQAVSYRTTRDHRVDPSSSAYVAPPPPPHRRHRHKCSTTHGIRGLGGAGSQYGTPPTYYDFMSGPLPTTTQTETAPTDPSPPPVH</sequence>
<feature type="region of interest" description="Disordered" evidence="1">
    <location>
        <begin position="104"/>
        <end position="180"/>
    </location>
</feature>